<dbReference type="GO" id="GO:0016757">
    <property type="term" value="F:glycosyltransferase activity"/>
    <property type="evidence" value="ECO:0007669"/>
    <property type="project" value="InterPro"/>
</dbReference>
<evidence type="ECO:0000259" key="1">
    <source>
        <dbReference type="Pfam" id="PF00534"/>
    </source>
</evidence>
<proteinExistence type="predicted"/>
<sequence>MKILLSAYSCEPGKGSERGVGWNVAKAVAQYHEVWVLTRPDESRETIEAELIRNPEPNLHFVYFNLPILGSMWKWGFGLMQLHYYLWQIQAYVVARRLHQEINFDLAHHITFVKYSRPSFLAFLPIPLVWGPVGGGEFAPKAFWQDFSLKNKIYELVRLLACWIFEFDPFVRFTAKNSVVVKTTTEDTAARVRSMGVKNVSVELAISLLSEEITTLARYALPGKTPIRFISIGRLLHWKGFHLGLQAFAQANLPDAEYWIVGNGLEKQALQQMTAMLKISHQVKFWGELSREETLQKLGECTALIHPSLHDSGAGVCLEAMAAGRPVICLDLGGPAVQVASDTGFKVTATTPKQAVREMSKVIAQLAGDRELQQRMGEAGRRRVNEVFNWEIKGRNLAKLYQEIATQSHLKNLSVPLATISTFTSNQPSSHSSP</sequence>
<dbReference type="PANTHER" id="PTHR45947:SF3">
    <property type="entry name" value="SULFOQUINOVOSYL TRANSFERASE SQD2"/>
    <property type="match status" value="1"/>
</dbReference>
<dbReference type="Gene3D" id="3.40.50.2000">
    <property type="entry name" value="Glycogen Phosphorylase B"/>
    <property type="match status" value="2"/>
</dbReference>
<dbReference type="PANTHER" id="PTHR45947">
    <property type="entry name" value="SULFOQUINOVOSYL TRANSFERASE SQD2"/>
    <property type="match status" value="1"/>
</dbReference>
<dbReference type="CDD" id="cd03801">
    <property type="entry name" value="GT4_PimA-like"/>
    <property type="match status" value="1"/>
</dbReference>
<dbReference type="Pfam" id="PF00534">
    <property type="entry name" value="Glycos_transf_1"/>
    <property type="match status" value="1"/>
</dbReference>
<organism evidence="2 3">
    <name type="scientific">Anabaena sphaerica FACHB-251</name>
    <dbReference type="NCBI Taxonomy" id="2692883"/>
    <lineage>
        <taxon>Bacteria</taxon>
        <taxon>Bacillati</taxon>
        <taxon>Cyanobacteriota</taxon>
        <taxon>Cyanophyceae</taxon>
        <taxon>Nostocales</taxon>
        <taxon>Nostocaceae</taxon>
        <taxon>Anabaena</taxon>
    </lineage>
</organism>
<protein>
    <submittedName>
        <fullName evidence="2">Glycosyltransferase family 4 protein</fullName>
    </submittedName>
</protein>
<feature type="domain" description="Glycosyl transferase family 1" evidence="1">
    <location>
        <begin position="224"/>
        <end position="383"/>
    </location>
</feature>
<evidence type="ECO:0000313" key="3">
    <source>
        <dbReference type="Proteomes" id="UP000662185"/>
    </source>
</evidence>
<dbReference type="EMBL" id="JACJQU010000024">
    <property type="protein sequence ID" value="MBD2296495.1"/>
    <property type="molecule type" value="Genomic_DNA"/>
</dbReference>
<dbReference type="AlphaFoldDB" id="A0A927A4G0"/>
<name>A0A927A4G0_9NOST</name>
<dbReference type="InterPro" id="IPR050194">
    <property type="entry name" value="Glycosyltransferase_grp1"/>
</dbReference>
<dbReference type="Proteomes" id="UP000662185">
    <property type="component" value="Unassembled WGS sequence"/>
</dbReference>
<keyword evidence="3" id="KW-1185">Reference proteome</keyword>
<evidence type="ECO:0000313" key="2">
    <source>
        <dbReference type="EMBL" id="MBD2296495.1"/>
    </source>
</evidence>
<reference evidence="3" key="1">
    <citation type="journal article" date="2020" name="ISME J.">
        <title>Comparative genomics reveals insights into cyanobacterial evolution and habitat adaptation.</title>
        <authorList>
            <person name="Chen M.Y."/>
            <person name="Teng W.K."/>
            <person name="Zhao L."/>
            <person name="Hu C.X."/>
            <person name="Zhou Y.K."/>
            <person name="Han B.P."/>
            <person name="Song L.R."/>
            <person name="Shu W.S."/>
        </authorList>
    </citation>
    <scope>NUCLEOTIDE SEQUENCE [LARGE SCALE GENOMIC DNA]</scope>
    <source>
        <strain evidence="3">FACHB-251</strain>
    </source>
</reference>
<gene>
    <name evidence="2" type="ORF">H6G06_24210</name>
</gene>
<accession>A0A927A4G0</accession>
<dbReference type="SUPFAM" id="SSF53756">
    <property type="entry name" value="UDP-Glycosyltransferase/glycogen phosphorylase"/>
    <property type="match status" value="1"/>
</dbReference>
<dbReference type="InterPro" id="IPR001296">
    <property type="entry name" value="Glyco_trans_1"/>
</dbReference>
<comment type="caution">
    <text evidence="2">The sequence shown here is derived from an EMBL/GenBank/DDBJ whole genome shotgun (WGS) entry which is preliminary data.</text>
</comment>
<dbReference type="RefSeq" id="WP_190564615.1">
    <property type="nucleotide sequence ID" value="NZ_JACJQU010000024.1"/>
</dbReference>